<gene>
    <name evidence="3" type="ORF">DRJ31_03630</name>
</gene>
<feature type="domain" description="Right handed beta helix" evidence="2">
    <location>
        <begin position="121"/>
        <end position="251"/>
    </location>
</feature>
<keyword evidence="1" id="KW-0472">Membrane</keyword>
<accession>A0A497ERW1</accession>
<dbReference type="EMBL" id="QMQV01000022">
    <property type="protein sequence ID" value="RLE49782.1"/>
    <property type="molecule type" value="Genomic_DNA"/>
</dbReference>
<dbReference type="InterPro" id="IPR039448">
    <property type="entry name" value="Beta_helix"/>
</dbReference>
<evidence type="ECO:0000313" key="3">
    <source>
        <dbReference type="EMBL" id="RLE49782.1"/>
    </source>
</evidence>
<dbReference type="SUPFAM" id="SSF51126">
    <property type="entry name" value="Pectin lyase-like"/>
    <property type="match status" value="1"/>
</dbReference>
<evidence type="ECO:0000256" key="1">
    <source>
        <dbReference type="SAM" id="Phobius"/>
    </source>
</evidence>
<sequence length="558" mass="60951">MLLPWRTRIHLAIFITLIICTCLGANTVYADVWYVDTPGIANNTISGTTHVWSPANGTIYTNVTIYVKNSGNLTILAGTIVVVNASQAIILDTQSVLNITGTSAEPVLFKVNETGKKWNWIFFNDTGSYGTLNYVNITGARIGLLVNSSSILIYNSKFYENDEGVKLINSSDIRIENCTFKDNNNYGLTIVNCSNIRVSNCLSNNTKIGLFIDNSTQITVSNYTADYNDGIWINDTSFSTFTELKSYNNTFGFNITGADTKGNYFKWCEARNNTKVGFNITAVGGDNTFFGCKAINNTVGVNVTSINWDAITFYWGILDNNTLYSANASAIAGAPARNVTFIYNWWGQTPPARTGANKVGEFINYTSFLNASLSAVDQIRVAAGTHSLALTAAKVNASISTTVPITLTVAWYSSNPGTSSVPYQAGSYVDVHINTSSGVNWVYIKLNYTGVLVKVEPYLKMFWWNGRAWKKCSDSGVNTTAKYIWARITSTTSPNIARLAGTPFSGGATPPFTGGFATTPPTIKHQLTTYPTYESTLLIGLILLLFLLFSTTLVKKKV</sequence>
<dbReference type="InterPro" id="IPR006626">
    <property type="entry name" value="PbH1"/>
</dbReference>
<name>A0A497ERW1_9CREN</name>
<dbReference type="AlphaFoldDB" id="A0A497ERW1"/>
<dbReference type="SMART" id="SM00710">
    <property type="entry name" value="PbH1"/>
    <property type="match status" value="6"/>
</dbReference>
<dbReference type="InterPro" id="IPR012334">
    <property type="entry name" value="Pectin_lyas_fold"/>
</dbReference>
<feature type="transmembrane region" description="Helical" evidence="1">
    <location>
        <begin position="536"/>
        <end position="554"/>
    </location>
</feature>
<dbReference type="Pfam" id="PF13229">
    <property type="entry name" value="Beta_helix"/>
    <property type="match status" value="1"/>
</dbReference>
<proteinExistence type="predicted"/>
<organism evidence="3 4">
    <name type="scientific">Thermoproteota archaeon</name>
    <dbReference type="NCBI Taxonomy" id="2056631"/>
    <lineage>
        <taxon>Archaea</taxon>
        <taxon>Thermoproteota</taxon>
    </lineage>
</organism>
<keyword evidence="1" id="KW-1133">Transmembrane helix</keyword>
<evidence type="ECO:0000313" key="4">
    <source>
        <dbReference type="Proteomes" id="UP000278475"/>
    </source>
</evidence>
<dbReference type="InterPro" id="IPR011050">
    <property type="entry name" value="Pectin_lyase_fold/virulence"/>
</dbReference>
<protein>
    <recommendedName>
        <fullName evidence="2">Right handed beta helix domain-containing protein</fullName>
    </recommendedName>
</protein>
<dbReference type="Gene3D" id="2.160.20.10">
    <property type="entry name" value="Single-stranded right-handed beta-helix, Pectin lyase-like"/>
    <property type="match status" value="1"/>
</dbReference>
<comment type="caution">
    <text evidence="3">The sequence shown here is derived from an EMBL/GenBank/DDBJ whole genome shotgun (WGS) entry which is preliminary data.</text>
</comment>
<dbReference type="Proteomes" id="UP000278475">
    <property type="component" value="Unassembled WGS sequence"/>
</dbReference>
<reference evidence="3 4" key="1">
    <citation type="submission" date="2018-06" db="EMBL/GenBank/DDBJ databases">
        <title>Extensive metabolic versatility and redundancy in microbially diverse, dynamic hydrothermal sediments.</title>
        <authorList>
            <person name="Dombrowski N."/>
            <person name="Teske A."/>
            <person name="Baker B.J."/>
        </authorList>
    </citation>
    <scope>NUCLEOTIDE SEQUENCE [LARGE SCALE GENOMIC DNA]</scope>
    <source>
        <strain evidence="3">B66_G16</strain>
    </source>
</reference>
<keyword evidence="1" id="KW-0812">Transmembrane</keyword>
<evidence type="ECO:0000259" key="2">
    <source>
        <dbReference type="Pfam" id="PF13229"/>
    </source>
</evidence>